<dbReference type="PANTHER" id="PTHR13255">
    <property type="entry name" value="ATAXIN-10"/>
    <property type="match status" value="1"/>
</dbReference>
<feature type="domain" description="Ataxin-10" evidence="3">
    <location>
        <begin position="393"/>
        <end position="487"/>
    </location>
</feature>
<dbReference type="RefSeq" id="XP_019051879.1">
    <property type="nucleotide sequence ID" value="XM_019196334.1"/>
</dbReference>
<evidence type="ECO:0000313" key="10">
    <source>
        <dbReference type="RefSeq" id="XP_019051882.1"/>
    </source>
</evidence>
<sequence>MEDTLPMEFSVPESILQPLLIAANSSRLDEALECLLEAARTAHGRSDLASHNILLVGLQLSQLLSNSSAPHLLALSLRLLRNLCAGEIVNQNSFINENGVKIILLALKSVGLGSNPDYGIFRIGLQVLGNVSLAGEEHRSAIWGQFFPVWFVEIASIRRPEISDALSMVLYNCCNGSHERIGELCGIQGLPIVAEIIRTASTVGFREDWLKLLLSRVFFEDNHFPQLFSKLSSAQSTIIGGDVDHGDSLFTAAEVFLLSTLSEVLNQKIEEIIVSNDFAFCVLEILRRSVVVIDSCSRGKSGLPTGFATIDVLGYSITILRDICAREDMRSSKEENSVDVVSTLLSSGLIELMLDLLRDLEPPAIIRKSIKKVETQEGPSSSDSPKVCPYKGFRRDIVAVIGNCLYRRKYVQDLIRKNNGILLLMQQCVTDEDNPFLREWGIWSIRNLLEGNAENQRVVAELELQGSVDIPEISGLGLRVEVDQKTRRAKLVNVS</sequence>
<dbReference type="RefSeq" id="XP_019051880.1">
    <property type="nucleotide sequence ID" value="XM_019196335.1"/>
</dbReference>
<dbReference type="OMA" id="CAWESPP"/>
<evidence type="ECO:0000256" key="1">
    <source>
        <dbReference type="ARBA" id="ARBA00022618"/>
    </source>
</evidence>
<organism evidence="4 6">
    <name type="scientific">Nelumbo nucifera</name>
    <name type="common">Sacred lotus</name>
    <dbReference type="NCBI Taxonomy" id="4432"/>
    <lineage>
        <taxon>Eukaryota</taxon>
        <taxon>Viridiplantae</taxon>
        <taxon>Streptophyta</taxon>
        <taxon>Embryophyta</taxon>
        <taxon>Tracheophyta</taxon>
        <taxon>Spermatophyta</taxon>
        <taxon>Magnoliopsida</taxon>
        <taxon>Proteales</taxon>
        <taxon>Nelumbonaceae</taxon>
        <taxon>Nelumbo</taxon>
    </lineage>
</organism>
<dbReference type="RefSeq" id="XP_019051881.1">
    <property type="nucleotide sequence ID" value="XM_019196336.1"/>
</dbReference>
<accession>A0A1U8PZB0</accession>
<proteinExistence type="predicted"/>
<evidence type="ECO:0000259" key="3">
    <source>
        <dbReference type="Pfam" id="PF09759"/>
    </source>
</evidence>
<dbReference type="OrthoDB" id="379794at2759"/>
<evidence type="ECO:0000313" key="5">
    <source>
        <dbReference type="RefSeq" id="XP_019051877.1"/>
    </source>
</evidence>
<dbReference type="AlphaFoldDB" id="A0A1U8PZB0"/>
<protein>
    <submittedName>
        <fullName evidence="5 6">Ataxin-10</fullName>
    </submittedName>
</protein>
<evidence type="ECO:0000313" key="6">
    <source>
        <dbReference type="RefSeq" id="XP_019051878.1"/>
    </source>
</evidence>
<keyword evidence="1" id="KW-0132">Cell division</keyword>
<dbReference type="InterPro" id="IPR011989">
    <property type="entry name" value="ARM-like"/>
</dbReference>
<dbReference type="Gene3D" id="1.25.10.10">
    <property type="entry name" value="Leucine-rich Repeat Variant"/>
    <property type="match status" value="2"/>
</dbReference>
<dbReference type="InterPro" id="IPR051374">
    <property type="entry name" value="Ataxin-10/CTR86_families"/>
</dbReference>
<gene>
    <name evidence="5 6 7 8 9 10" type="primary">LOC104589388</name>
</gene>
<evidence type="ECO:0000313" key="8">
    <source>
        <dbReference type="RefSeq" id="XP_019051880.1"/>
    </source>
</evidence>
<dbReference type="GeneID" id="104589388"/>
<dbReference type="SUPFAM" id="SSF48371">
    <property type="entry name" value="ARM repeat"/>
    <property type="match status" value="1"/>
</dbReference>
<dbReference type="GO" id="GO:0051301">
    <property type="term" value="P:cell division"/>
    <property type="evidence" value="ECO:0007669"/>
    <property type="project" value="UniProtKB-KW"/>
</dbReference>
<dbReference type="STRING" id="4432.A0A1U8PZB0"/>
<evidence type="ECO:0000256" key="2">
    <source>
        <dbReference type="ARBA" id="ARBA00023306"/>
    </source>
</evidence>
<dbReference type="PANTHER" id="PTHR13255:SF0">
    <property type="entry name" value="ATAXIN-10"/>
    <property type="match status" value="1"/>
</dbReference>
<dbReference type="eggNOG" id="KOG2676">
    <property type="taxonomic scope" value="Eukaryota"/>
</dbReference>
<dbReference type="RefSeq" id="XP_019051877.1">
    <property type="nucleotide sequence ID" value="XM_019196332.1"/>
</dbReference>
<evidence type="ECO:0000313" key="9">
    <source>
        <dbReference type="RefSeq" id="XP_019051881.1"/>
    </source>
</evidence>
<keyword evidence="2" id="KW-0131">Cell cycle</keyword>
<dbReference type="InterPro" id="IPR016024">
    <property type="entry name" value="ARM-type_fold"/>
</dbReference>
<evidence type="ECO:0000313" key="4">
    <source>
        <dbReference type="Proteomes" id="UP000189703"/>
    </source>
</evidence>
<dbReference type="RefSeq" id="XP_019051878.1">
    <property type="nucleotide sequence ID" value="XM_019196333.1"/>
</dbReference>
<name>A0A1U8PZB0_NELNU</name>
<reference evidence="5 6" key="1">
    <citation type="submission" date="2025-04" db="UniProtKB">
        <authorList>
            <consortium name="RefSeq"/>
        </authorList>
    </citation>
    <scope>IDENTIFICATION</scope>
</reference>
<dbReference type="GO" id="GO:0005829">
    <property type="term" value="C:cytosol"/>
    <property type="evidence" value="ECO:0000318"/>
    <property type="project" value="GO_Central"/>
</dbReference>
<dbReference type="RefSeq" id="XP_019051882.1">
    <property type="nucleotide sequence ID" value="XM_019196337.1"/>
</dbReference>
<dbReference type="InterPro" id="IPR019156">
    <property type="entry name" value="Ataxin-10_domain"/>
</dbReference>
<keyword evidence="4" id="KW-1185">Reference proteome</keyword>
<dbReference type="Pfam" id="PF09759">
    <property type="entry name" value="Atx10homo_assoc"/>
    <property type="match status" value="1"/>
</dbReference>
<evidence type="ECO:0000313" key="7">
    <source>
        <dbReference type="RefSeq" id="XP_019051879.1"/>
    </source>
</evidence>
<dbReference type="Proteomes" id="UP000189703">
    <property type="component" value="Unplaced"/>
</dbReference>
<dbReference type="KEGG" id="nnu:104589388"/>